<proteinExistence type="predicted"/>
<dbReference type="EMBL" id="CM023488">
    <property type="protein sequence ID" value="KAH6924174.1"/>
    <property type="molecule type" value="Genomic_DNA"/>
</dbReference>
<keyword evidence="2" id="KW-1185">Reference proteome</keyword>
<evidence type="ECO:0000313" key="2">
    <source>
        <dbReference type="Proteomes" id="UP000821845"/>
    </source>
</evidence>
<evidence type="ECO:0000313" key="1">
    <source>
        <dbReference type="EMBL" id="KAH6924174.1"/>
    </source>
</evidence>
<comment type="caution">
    <text evidence="1">The sequence shown here is derived from an EMBL/GenBank/DDBJ whole genome shotgun (WGS) entry which is preliminary data.</text>
</comment>
<accession>A0ACB7RUI3</accession>
<gene>
    <name evidence="1" type="ORF">HPB50_013252</name>
</gene>
<protein>
    <submittedName>
        <fullName evidence="1">Uncharacterized protein</fullName>
    </submittedName>
</protein>
<dbReference type="Proteomes" id="UP000821845">
    <property type="component" value="Chromosome 8"/>
</dbReference>
<organism evidence="1 2">
    <name type="scientific">Hyalomma asiaticum</name>
    <name type="common">Tick</name>
    <dbReference type="NCBI Taxonomy" id="266040"/>
    <lineage>
        <taxon>Eukaryota</taxon>
        <taxon>Metazoa</taxon>
        <taxon>Ecdysozoa</taxon>
        <taxon>Arthropoda</taxon>
        <taxon>Chelicerata</taxon>
        <taxon>Arachnida</taxon>
        <taxon>Acari</taxon>
        <taxon>Parasitiformes</taxon>
        <taxon>Ixodida</taxon>
        <taxon>Ixodoidea</taxon>
        <taxon>Ixodidae</taxon>
        <taxon>Hyalomminae</taxon>
        <taxon>Hyalomma</taxon>
    </lineage>
</organism>
<reference evidence="1" key="1">
    <citation type="submission" date="2020-05" db="EMBL/GenBank/DDBJ databases">
        <title>Large-scale comparative analyses of tick genomes elucidate their genetic diversity and vector capacities.</title>
        <authorList>
            <person name="Jia N."/>
            <person name="Wang J."/>
            <person name="Shi W."/>
            <person name="Du L."/>
            <person name="Sun Y."/>
            <person name="Zhan W."/>
            <person name="Jiang J."/>
            <person name="Wang Q."/>
            <person name="Zhang B."/>
            <person name="Ji P."/>
            <person name="Sakyi L.B."/>
            <person name="Cui X."/>
            <person name="Yuan T."/>
            <person name="Jiang B."/>
            <person name="Yang W."/>
            <person name="Lam T.T.-Y."/>
            <person name="Chang Q."/>
            <person name="Ding S."/>
            <person name="Wang X."/>
            <person name="Zhu J."/>
            <person name="Ruan X."/>
            <person name="Zhao L."/>
            <person name="Wei J."/>
            <person name="Que T."/>
            <person name="Du C."/>
            <person name="Cheng J."/>
            <person name="Dai P."/>
            <person name="Han X."/>
            <person name="Huang E."/>
            <person name="Gao Y."/>
            <person name="Liu J."/>
            <person name="Shao H."/>
            <person name="Ye R."/>
            <person name="Li L."/>
            <person name="Wei W."/>
            <person name="Wang X."/>
            <person name="Wang C."/>
            <person name="Yang T."/>
            <person name="Huo Q."/>
            <person name="Li W."/>
            <person name="Guo W."/>
            <person name="Chen H."/>
            <person name="Zhou L."/>
            <person name="Ni X."/>
            <person name="Tian J."/>
            <person name="Zhou Y."/>
            <person name="Sheng Y."/>
            <person name="Liu T."/>
            <person name="Pan Y."/>
            <person name="Xia L."/>
            <person name="Li J."/>
            <person name="Zhao F."/>
            <person name="Cao W."/>
        </authorList>
    </citation>
    <scope>NUCLEOTIDE SEQUENCE</scope>
    <source>
        <strain evidence="1">Hyas-2018</strain>
    </source>
</reference>
<name>A0ACB7RUI3_HYAAI</name>
<sequence length="201" mass="22314">MFHVRLVKIRSGEAKKLREAGTPVIKDKSCLVINPRRQDVGVKRHWVEFAVTAGAIRQAFNECGVKEVSTDCVTLLRIPHQIRLGSGTVLIFVPCLQCRNTGHIRHDCRIPRYLKCQAFGHENGDCTRSYTRAVGRSTEGDFYELLMDDDEAENAVLSPETPVVFLQKSGDEGQEEEVETPQKPTAGVMDATCDPDAGDTV</sequence>